<keyword evidence="9" id="KW-1185">Reference proteome</keyword>
<feature type="transmembrane region" description="Helical" evidence="7">
    <location>
        <begin position="240"/>
        <end position="262"/>
    </location>
</feature>
<feature type="transmembrane region" description="Helical" evidence="7">
    <location>
        <begin position="342"/>
        <end position="363"/>
    </location>
</feature>
<evidence type="ECO:0000256" key="7">
    <source>
        <dbReference type="SAM" id="Phobius"/>
    </source>
</evidence>
<keyword evidence="2" id="KW-0813">Transport</keyword>
<dbReference type="Proteomes" id="UP001501676">
    <property type="component" value="Unassembled WGS sequence"/>
</dbReference>
<gene>
    <name evidence="8" type="ORF">GCM10020369_22110</name>
</gene>
<feature type="transmembrane region" description="Helical" evidence="7">
    <location>
        <begin position="107"/>
        <end position="126"/>
    </location>
</feature>
<evidence type="ECO:0000256" key="4">
    <source>
        <dbReference type="ARBA" id="ARBA00022692"/>
    </source>
</evidence>
<keyword evidence="4 7" id="KW-0812">Transmembrane</keyword>
<dbReference type="SUPFAM" id="SSF103473">
    <property type="entry name" value="MFS general substrate transporter"/>
    <property type="match status" value="1"/>
</dbReference>
<comment type="subcellular location">
    <subcellularLocation>
        <location evidence="1">Cell membrane</location>
        <topology evidence="1">Multi-pass membrane protein</topology>
    </subcellularLocation>
</comment>
<feature type="transmembrane region" description="Helical" evidence="7">
    <location>
        <begin position="44"/>
        <end position="66"/>
    </location>
</feature>
<keyword evidence="5 7" id="KW-1133">Transmembrane helix</keyword>
<evidence type="ECO:0000256" key="6">
    <source>
        <dbReference type="ARBA" id="ARBA00023136"/>
    </source>
</evidence>
<evidence type="ECO:0000256" key="5">
    <source>
        <dbReference type="ARBA" id="ARBA00022989"/>
    </source>
</evidence>
<proteinExistence type="predicted"/>
<keyword evidence="3" id="KW-1003">Cell membrane</keyword>
<dbReference type="PANTHER" id="PTHR23517">
    <property type="entry name" value="RESISTANCE PROTEIN MDTM, PUTATIVE-RELATED-RELATED"/>
    <property type="match status" value="1"/>
</dbReference>
<dbReference type="RefSeq" id="WP_345727946.1">
    <property type="nucleotide sequence ID" value="NZ_BAAAYN010000014.1"/>
</dbReference>
<accession>A0ABP6SUS9</accession>
<evidence type="ECO:0000256" key="3">
    <source>
        <dbReference type="ARBA" id="ARBA00022475"/>
    </source>
</evidence>
<dbReference type="Gene3D" id="1.20.1250.20">
    <property type="entry name" value="MFS general substrate transporter like domains"/>
    <property type="match status" value="1"/>
</dbReference>
<comment type="caution">
    <text evidence="8">The sequence shown here is derived from an EMBL/GenBank/DDBJ whole genome shotgun (WGS) entry which is preliminary data.</text>
</comment>
<dbReference type="InterPro" id="IPR050171">
    <property type="entry name" value="MFS_Transporters"/>
</dbReference>
<feature type="transmembrane region" description="Helical" evidence="7">
    <location>
        <begin position="163"/>
        <end position="184"/>
    </location>
</feature>
<sequence length="412" mass="41350">MKRDRAVAARLLTGTAINGVGGGLWFTIWALYLTRVVGLSAGQLGASLAVAGLVGIALSLPGGAVADRLGARRVSVAINLIRAVACLAFLAVDGLLALTLVAAVFNGAQVVGSGVGSALITGLFTGEQRVRMLARSRAAVHAGNTIGAGLGAAVLAVDQRWAYAAAIVANAVTFVVNATLLAGVPETPTRRRLSRWAGLRGTAIRDRRYLAVMLPITAFTACWAVQSVGIPLWVVSSTDAPAAVAAATVIVSSVLIAALQTAVSTRVVTVRRGARAATLSGVVLAASCLVFVPAGWVGAGWASVIVLGGGLLHVAGELLFVSGQWGVSVALMREECRGEYQGLNATLTGAVQEFAPAAVAALVGGVGALGWVALAGFFVACAAPIVPLAARAARAAAAREAAVPTASADALA</sequence>
<dbReference type="Pfam" id="PF07690">
    <property type="entry name" value="MFS_1"/>
    <property type="match status" value="1"/>
</dbReference>
<dbReference type="EMBL" id="BAAAYN010000014">
    <property type="protein sequence ID" value="GAA3386094.1"/>
    <property type="molecule type" value="Genomic_DNA"/>
</dbReference>
<reference evidence="9" key="1">
    <citation type="journal article" date="2019" name="Int. J. Syst. Evol. Microbiol.">
        <title>The Global Catalogue of Microorganisms (GCM) 10K type strain sequencing project: providing services to taxonomists for standard genome sequencing and annotation.</title>
        <authorList>
            <consortium name="The Broad Institute Genomics Platform"/>
            <consortium name="The Broad Institute Genome Sequencing Center for Infectious Disease"/>
            <person name="Wu L."/>
            <person name="Ma J."/>
        </authorList>
    </citation>
    <scope>NUCLEOTIDE SEQUENCE [LARGE SCALE GENOMIC DNA]</scope>
    <source>
        <strain evidence="9">JCM 9458</strain>
    </source>
</reference>
<protein>
    <submittedName>
        <fullName evidence="8">MFS transporter</fullName>
    </submittedName>
</protein>
<name>A0ABP6SUS9_9ACTN</name>
<evidence type="ECO:0000313" key="9">
    <source>
        <dbReference type="Proteomes" id="UP001501676"/>
    </source>
</evidence>
<feature type="transmembrane region" description="Helical" evidence="7">
    <location>
        <begin position="138"/>
        <end position="157"/>
    </location>
</feature>
<feature type="transmembrane region" description="Helical" evidence="7">
    <location>
        <begin position="274"/>
        <end position="294"/>
    </location>
</feature>
<feature type="transmembrane region" description="Helical" evidence="7">
    <location>
        <begin position="78"/>
        <end position="101"/>
    </location>
</feature>
<feature type="transmembrane region" description="Helical" evidence="7">
    <location>
        <begin position="300"/>
        <end position="321"/>
    </location>
</feature>
<evidence type="ECO:0000256" key="1">
    <source>
        <dbReference type="ARBA" id="ARBA00004651"/>
    </source>
</evidence>
<feature type="transmembrane region" description="Helical" evidence="7">
    <location>
        <begin position="209"/>
        <end position="234"/>
    </location>
</feature>
<feature type="transmembrane region" description="Helical" evidence="7">
    <location>
        <begin position="369"/>
        <end position="390"/>
    </location>
</feature>
<evidence type="ECO:0000256" key="2">
    <source>
        <dbReference type="ARBA" id="ARBA00022448"/>
    </source>
</evidence>
<feature type="transmembrane region" description="Helical" evidence="7">
    <location>
        <begin position="12"/>
        <end position="32"/>
    </location>
</feature>
<dbReference type="InterPro" id="IPR036259">
    <property type="entry name" value="MFS_trans_sf"/>
</dbReference>
<evidence type="ECO:0000313" key="8">
    <source>
        <dbReference type="EMBL" id="GAA3386094.1"/>
    </source>
</evidence>
<keyword evidence="6 7" id="KW-0472">Membrane</keyword>
<dbReference type="InterPro" id="IPR011701">
    <property type="entry name" value="MFS"/>
</dbReference>
<organism evidence="8 9">
    <name type="scientific">Cryptosporangium minutisporangium</name>
    <dbReference type="NCBI Taxonomy" id="113569"/>
    <lineage>
        <taxon>Bacteria</taxon>
        <taxon>Bacillati</taxon>
        <taxon>Actinomycetota</taxon>
        <taxon>Actinomycetes</taxon>
        <taxon>Cryptosporangiales</taxon>
        <taxon>Cryptosporangiaceae</taxon>
        <taxon>Cryptosporangium</taxon>
    </lineage>
</organism>
<dbReference type="PANTHER" id="PTHR23517:SF2">
    <property type="entry name" value="MULTIDRUG RESISTANCE PROTEIN MDTH"/>
    <property type="match status" value="1"/>
</dbReference>